<accession>A0A540LLB9</accession>
<proteinExistence type="predicted"/>
<name>A0A540LLB9_MALBA</name>
<dbReference type="EMBL" id="VIEB01000542">
    <property type="protein sequence ID" value="TQD87275.1"/>
    <property type="molecule type" value="Genomic_DNA"/>
</dbReference>
<organism evidence="1 2">
    <name type="scientific">Malus baccata</name>
    <name type="common">Siberian crab apple</name>
    <name type="synonym">Pyrus baccata</name>
    <dbReference type="NCBI Taxonomy" id="106549"/>
    <lineage>
        <taxon>Eukaryota</taxon>
        <taxon>Viridiplantae</taxon>
        <taxon>Streptophyta</taxon>
        <taxon>Embryophyta</taxon>
        <taxon>Tracheophyta</taxon>
        <taxon>Spermatophyta</taxon>
        <taxon>Magnoliopsida</taxon>
        <taxon>eudicotyledons</taxon>
        <taxon>Gunneridae</taxon>
        <taxon>Pentapetalae</taxon>
        <taxon>rosids</taxon>
        <taxon>fabids</taxon>
        <taxon>Rosales</taxon>
        <taxon>Rosaceae</taxon>
        <taxon>Amygdaloideae</taxon>
        <taxon>Maleae</taxon>
        <taxon>Malus</taxon>
    </lineage>
</organism>
<dbReference type="AlphaFoldDB" id="A0A540LLB9"/>
<evidence type="ECO:0000313" key="1">
    <source>
        <dbReference type="EMBL" id="TQD87275.1"/>
    </source>
</evidence>
<reference evidence="1 2" key="1">
    <citation type="journal article" date="2019" name="G3 (Bethesda)">
        <title>Sequencing of a Wild Apple (Malus baccata) Genome Unravels the Differences Between Cultivated and Wild Apple Species Regarding Disease Resistance and Cold Tolerance.</title>
        <authorList>
            <person name="Chen X."/>
        </authorList>
    </citation>
    <scope>NUCLEOTIDE SEQUENCE [LARGE SCALE GENOMIC DNA]</scope>
    <source>
        <strain evidence="2">cv. Shandingzi</strain>
        <tissue evidence="1">Leaves</tissue>
    </source>
</reference>
<keyword evidence="2" id="KW-1185">Reference proteome</keyword>
<protein>
    <submittedName>
        <fullName evidence="1">Uncharacterized protein</fullName>
    </submittedName>
</protein>
<evidence type="ECO:0000313" key="2">
    <source>
        <dbReference type="Proteomes" id="UP000315295"/>
    </source>
</evidence>
<gene>
    <name evidence="1" type="ORF">C1H46_027174</name>
</gene>
<dbReference type="Proteomes" id="UP000315295">
    <property type="component" value="Unassembled WGS sequence"/>
</dbReference>
<sequence length="104" mass="11370">MEYQGEHDRVVVMEEGQEDWSSPLDHCVEVAKFGGNVAGEAFVGEEEVGHLVAGAGDAVPVAGGRIRFRPEVEDPSLVGFDCGFECREGKSILVETVHHFRNQK</sequence>
<comment type="caution">
    <text evidence="1">The sequence shown here is derived from an EMBL/GenBank/DDBJ whole genome shotgun (WGS) entry which is preliminary data.</text>
</comment>